<proteinExistence type="predicted"/>
<name>A0A6I6JNH3_9BACT</name>
<keyword evidence="2" id="KW-1185">Reference proteome</keyword>
<dbReference type="EMBL" id="CP046401">
    <property type="protein sequence ID" value="QGY43991.1"/>
    <property type="molecule type" value="Genomic_DNA"/>
</dbReference>
<gene>
    <name evidence="1" type="ORF">GM418_10080</name>
</gene>
<organism evidence="1 2">
    <name type="scientific">Maribellus comscasis</name>
    <dbReference type="NCBI Taxonomy" id="2681766"/>
    <lineage>
        <taxon>Bacteria</taxon>
        <taxon>Pseudomonadati</taxon>
        <taxon>Bacteroidota</taxon>
        <taxon>Bacteroidia</taxon>
        <taxon>Marinilabiliales</taxon>
        <taxon>Prolixibacteraceae</taxon>
        <taxon>Maribellus</taxon>
    </lineage>
</organism>
<dbReference type="AlphaFoldDB" id="A0A6I6JNH3"/>
<protein>
    <submittedName>
        <fullName evidence="1">Uncharacterized protein</fullName>
    </submittedName>
</protein>
<reference evidence="1 2" key="1">
    <citation type="submission" date="2019-11" db="EMBL/GenBank/DDBJ databases">
        <authorList>
            <person name="Zheng R.K."/>
            <person name="Sun C.M."/>
        </authorList>
    </citation>
    <scope>NUCLEOTIDE SEQUENCE [LARGE SCALE GENOMIC DNA]</scope>
    <source>
        <strain evidence="1 2">WC007</strain>
    </source>
</reference>
<dbReference type="RefSeq" id="WP_158865668.1">
    <property type="nucleotide sequence ID" value="NZ_CP046401.1"/>
</dbReference>
<dbReference type="KEGG" id="mcos:GM418_10080"/>
<evidence type="ECO:0000313" key="2">
    <source>
        <dbReference type="Proteomes" id="UP000428260"/>
    </source>
</evidence>
<sequence length="149" mass="17356">MGAGRTEMISFKDAKVAYLNAKEDKFKLIGCPIKGIHCTNILPEINKLYAESELARENKEYQKSVEQLQKAYYRTLELKESPCTKCVSMFQSSINETLETMQEELYEMSYSIFHRKRYQLAYSKLSNFIKKLNIFKVEENPVLTTKEVG</sequence>
<evidence type="ECO:0000313" key="1">
    <source>
        <dbReference type="EMBL" id="QGY43991.1"/>
    </source>
</evidence>
<accession>A0A6I6JNH3</accession>
<dbReference type="Proteomes" id="UP000428260">
    <property type="component" value="Chromosome"/>
</dbReference>